<evidence type="ECO:0000313" key="3">
    <source>
        <dbReference type="Proteomes" id="UP001066276"/>
    </source>
</evidence>
<keyword evidence="3" id="KW-1185">Reference proteome</keyword>
<comment type="caution">
    <text evidence="2">The sequence shown here is derived from an EMBL/GenBank/DDBJ whole genome shotgun (WGS) entry which is preliminary data.</text>
</comment>
<sequence>MPDRVPTWELSQIEMLGVETYGEDGGCWRKVRNLTSKGMLRGVSGGSTGRGSISEETSAPFGRQNDLAPVVKGGMETAPSSLGEQEGDSEGN</sequence>
<evidence type="ECO:0000256" key="1">
    <source>
        <dbReference type="SAM" id="MobiDB-lite"/>
    </source>
</evidence>
<reference evidence="2" key="1">
    <citation type="journal article" date="2022" name="bioRxiv">
        <title>Sequencing and chromosome-scale assembly of the giantPleurodeles waltlgenome.</title>
        <authorList>
            <person name="Brown T."/>
            <person name="Elewa A."/>
            <person name="Iarovenko S."/>
            <person name="Subramanian E."/>
            <person name="Araus A.J."/>
            <person name="Petzold A."/>
            <person name="Susuki M."/>
            <person name="Suzuki K.-i.T."/>
            <person name="Hayashi T."/>
            <person name="Toyoda A."/>
            <person name="Oliveira C."/>
            <person name="Osipova E."/>
            <person name="Leigh N.D."/>
            <person name="Simon A."/>
            <person name="Yun M.H."/>
        </authorList>
    </citation>
    <scope>NUCLEOTIDE SEQUENCE</scope>
    <source>
        <strain evidence="2">20211129_DDA</strain>
        <tissue evidence="2">Liver</tissue>
    </source>
</reference>
<name>A0AAV7NLP2_PLEWA</name>
<dbReference type="Proteomes" id="UP001066276">
    <property type="component" value="Chromosome 8"/>
</dbReference>
<dbReference type="AlphaFoldDB" id="A0AAV7NLP2"/>
<dbReference type="EMBL" id="JANPWB010000012">
    <property type="protein sequence ID" value="KAJ1115562.1"/>
    <property type="molecule type" value="Genomic_DNA"/>
</dbReference>
<feature type="region of interest" description="Disordered" evidence="1">
    <location>
        <begin position="41"/>
        <end position="92"/>
    </location>
</feature>
<organism evidence="2 3">
    <name type="scientific">Pleurodeles waltl</name>
    <name type="common">Iberian ribbed newt</name>
    <dbReference type="NCBI Taxonomy" id="8319"/>
    <lineage>
        <taxon>Eukaryota</taxon>
        <taxon>Metazoa</taxon>
        <taxon>Chordata</taxon>
        <taxon>Craniata</taxon>
        <taxon>Vertebrata</taxon>
        <taxon>Euteleostomi</taxon>
        <taxon>Amphibia</taxon>
        <taxon>Batrachia</taxon>
        <taxon>Caudata</taxon>
        <taxon>Salamandroidea</taxon>
        <taxon>Salamandridae</taxon>
        <taxon>Pleurodelinae</taxon>
        <taxon>Pleurodeles</taxon>
    </lineage>
</organism>
<gene>
    <name evidence="2" type="ORF">NDU88_003784</name>
</gene>
<accession>A0AAV7NLP2</accession>
<protein>
    <submittedName>
        <fullName evidence="2">Uncharacterized protein</fullName>
    </submittedName>
</protein>
<evidence type="ECO:0000313" key="2">
    <source>
        <dbReference type="EMBL" id="KAJ1115562.1"/>
    </source>
</evidence>
<proteinExistence type="predicted"/>